<dbReference type="Pfam" id="PF11127">
    <property type="entry name" value="YgaP-like_TM"/>
    <property type="match status" value="1"/>
</dbReference>
<gene>
    <name evidence="3" type="ORF">PSA7680_03306</name>
</gene>
<evidence type="ECO:0000313" key="3">
    <source>
        <dbReference type="EMBL" id="SLN62787.1"/>
    </source>
</evidence>
<dbReference type="InterPro" id="IPR021309">
    <property type="entry name" value="YgaP-like_TM"/>
</dbReference>
<evidence type="ECO:0000259" key="2">
    <source>
        <dbReference type="Pfam" id="PF11127"/>
    </source>
</evidence>
<keyword evidence="4" id="KW-1185">Reference proteome</keyword>
<feature type="domain" description="Inner membrane protein YgaP-like transmembrane" evidence="2">
    <location>
        <begin position="1"/>
        <end position="61"/>
    </location>
</feature>
<feature type="transmembrane region" description="Helical" evidence="1">
    <location>
        <begin position="37"/>
        <end position="56"/>
    </location>
</feature>
<keyword evidence="1" id="KW-0812">Transmembrane</keyword>
<dbReference type="OrthoDB" id="9804804at2"/>
<evidence type="ECO:0000256" key="1">
    <source>
        <dbReference type="SAM" id="Phobius"/>
    </source>
</evidence>
<reference evidence="3 4" key="1">
    <citation type="submission" date="2017-03" db="EMBL/GenBank/DDBJ databases">
        <authorList>
            <person name="Afonso C.L."/>
            <person name="Miller P.J."/>
            <person name="Scott M.A."/>
            <person name="Spackman E."/>
            <person name="Goraichik I."/>
            <person name="Dimitrov K.M."/>
            <person name="Suarez D.L."/>
            <person name="Swayne D.E."/>
        </authorList>
    </citation>
    <scope>NUCLEOTIDE SEQUENCE [LARGE SCALE GENOMIC DNA]</scope>
    <source>
        <strain evidence="3 4">CECT 7680</strain>
    </source>
</reference>
<sequence>MSRNEGTLDRVLRVILGLALLSLVFVGPQTLWGLVGLVPLVTGLVGVCPIYSLLGIKTCRIKTQ</sequence>
<accession>A0A1Y5TKY7</accession>
<dbReference type="RefSeq" id="WP_085869797.1">
    <property type="nucleotide sequence ID" value="NZ_FWFQ01000033.1"/>
</dbReference>
<evidence type="ECO:0000313" key="4">
    <source>
        <dbReference type="Proteomes" id="UP000193409"/>
    </source>
</evidence>
<protein>
    <recommendedName>
        <fullName evidence="2">Inner membrane protein YgaP-like transmembrane domain-containing protein</fullName>
    </recommendedName>
</protein>
<keyword evidence="1" id="KW-1133">Transmembrane helix</keyword>
<dbReference type="EMBL" id="FWFQ01000033">
    <property type="protein sequence ID" value="SLN62787.1"/>
    <property type="molecule type" value="Genomic_DNA"/>
</dbReference>
<dbReference type="Proteomes" id="UP000193409">
    <property type="component" value="Unassembled WGS sequence"/>
</dbReference>
<feature type="transmembrane region" description="Helical" evidence="1">
    <location>
        <begin position="12"/>
        <end position="31"/>
    </location>
</feature>
<name>A0A1Y5TKY7_9RHOB</name>
<dbReference type="AlphaFoldDB" id="A0A1Y5TKY7"/>
<organism evidence="3 4">
    <name type="scientific">Pseudoruegeria aquimaris</name>
    <dbReference type="NCBI Taxonomy" id="393663"/>
    <lineage>
        <taxon>Bacteria</taxon>
        <taxon>Pseudomonadati</taxon>
        <taxon>Pseudomonadota</taxon>
        <taxon>Alphaproteobacteria</taxon>
        <taxon>Rhodobacterales</taxon>
        <taxon>Roseobacteraceae</taxon>
        <taxon>Pseudoruegeria</taxon>
    </lineage>
</organism>
<proteinExistence type="predicted"/>
<keyword evidence="1" id="KW-0472">Membrane</keyword>